<gene>
    <name evidence="1" type="ORF">V6N12_055383</name>
</gene>
<comment type="caution">
    <text evidence="1">The sequence shown here is derived from an EMBL/GenBank/DDBJ whole genome shotgun (WGS) entry which is preliminary data.</text>
</comment>
<evidence type="ECO:0000313" key="2">
    <source>
        <dbReference type="Proteomes" id="UP001472677"/>
    </source>
</evidence>
<evidence type="ECO:0000313" key="1">
    <source>
        <dbReference type="EMBL" id="KAK8498288.1"/>
    </source>
</evidence>
<keyword evidence="2" id="KW-1185">Reference proteome</keyword>
<name>A0ABR2AW95_9ROSI</name>
<protein>
    <submittedName>
        <fullName evidence="1">Uncharacterized protein</fullName>
    </submittedName>
</protein>
<reference evidence="1 2" key="1">
    <citation type="journal article" date="2024" name="G3 (Bethesda)">
        <title>Genome assembly of Hibiscus sabdariffa L. provides insights into metabolisms of medicinal natural products.</title>
        <authorList>
            <person name="Kim T."/>
        </authorList>
    </citation>
    <scope>NUCLEOTIDE SEQUENCE [LARGE SCALE GENOMIC DNA]</scope>
    <source>
        <strain evidence="1">TK-2024</strain>
        <tissue evidence="1">Old leaves</tissue>
    </source>
</reference>
<proteinExistence type="predicted"/>
<dbReference type="Proteomes" id="UP001472677">
    <property type="component" value="Unassembled WGS sequence"/>
</dbReference>
<sequence length="93" mass="10710">MVEQNTEQDMKEEEKLKKYLTLIVVHGEACEATWTERQSECEIYKVDFLVPEKSIIGLYRFSIRRLSSSQLLHVSAGASFPLPTALSWDDNKC</sequence>
<accession>A0ABR2AW95</accession>
<organism evidence="1 2">
    <name type="scientific">Hibiscus sabdariffa</name>
    <name type="common">roselle</name>
    <dbReference type="NCBI Taxonomy" id="183260"/>
    <lineage>
        <taxon>Eukaryota</taxon>
        <taxon>Viridiplantae</taxon>
        <taxon>Streptophyta</taxon>
        <taxon>Embryophyta</taxon>
        <taxon>Tracheophyta</taxon>
        <taxon>Spermatophyta</taxon>
        <taxon>Magnoliopsida</taxon>
        <taxon>eudicotyledons</taxon>
        <taxon>Gunneridae</taxon>
        <taxon>Pentapetalae</taxon>
        <taxon>rosids</taxon>
        <taxon>malvids</taxon>
        <taxon>Malvales</taxon>
        <taxon>Malvaceae</taxon>
        <taxon>Malvoideae</taxon>
        <taxon>Hibiscus</taxon>
    </lineage>
</organism>
<dbReference type="EMBL" id="JBBPBM010000272">
    <property type="protein sequence ID" value="KAK8498288.1"/>
    <property type="molecule type" value="Genomic_DNA"/>
</dbReference>